<dbReference type="InterPro" id="IPR056925">
    <property type="entry name" value="ParE-like"/>
</dbReference>
<dbReference type="EMBL" id="JACJPY010000005">
    <property type="protein sequence ID" value="MBD2149026.1"/>
    <property type="molecule type" value="Genomic_DNA"/>
</dbReference>
<dbReference type="Proteomes" id="UP000631421">
    <property type="component" value="Unassembled WGS sequence"/>
</dbReference>
<dbReference type="SUPFAM" id="SSF143011">
    <property type="entry name" value="RelE-like"/>
    <property type="match status" value="1"/>
</dbReference>
<evidence type="ECO:0000259" key="1">
    <source>
        <dbReference type="Pfam" id="PF24732"/>
    </source>
</evidence>
<dbReference type="Pfam" id="PF24732">
    <property type="entry name" value="ParE_like"/>
    <property type="match status" value="1"/>
</dbReference>
<accession>A0A926UQL9</accession>
<proteinExistence type="predicted"/>
<evidence type="ECO:0000313" key="2">
    <source>
        <dbReference type="EMBL" id="MBD2149026.1"/>
    </source>
</evidence>
<dbReference type="AlphaFoldDB" id="A0A926UQL9"/>
<reference evidence="2" key="2">
    <citation type="submission" date="2020-08" db="EMBL/GenBank/DDBJ databases">
        <authorList>
            <person name="Chen M."/>
            <person name="Teng W."/>
            <person name="Zhao L."/>
            <person name="Hu C."/>
            <person name="Zhou Y."/>
            <person name="Han B."/>
            <person name="Song L."/>
            <person name="Shu W."/>
        </authorList>
    </citation>
    <scope>NUCLEOTIDE SEQUENCE</scope>
    <source>
        <strain evidence="2">FACHB-1277</strain>
    </source>
</reference>
<dbReference type="InterPro" id="IPR035093">
    <property type="entry name" value="RelE/ParE_toxin_dom_sf"/>
</dbReference>
<reference evidence="2" key="1">
    <citation type="journal article" date="2015" name="ISME J.">
        <title>Draft Genome Sequence of Streptomyces incarnatus NRRL8089, which Produces the Nucleoside Antibiotic Sinefungin.</title>
        <authorList>
            <person name="Oshima K."/>
            <person name="Hattori M."/>
            <person name="Shimizu H."/>
            <person name="Fukuda K."/>
            <person name="Nemoto M."/>
            <person name="Inagaki K."/>
            <person name="Tamura T."/>
        </authorList>
    </citation>
    <scope>NUCLEOTIDE SEQUENCE</scope>
    <source>
        <strain evidence="2">FACHB-1277</strain>
    </source>
</reference>
<comment type="caution">
    <text evidence="2">The sequence shown here is derived from an EMBL/GenBank/DDBJ whole genome shotgun (WGS) entry which is preliminary data.</text>
</comment>
<keyword evidence="3" id="KW-1185">Reference proteome</keyword>
<sequence length="87" mass="10476">MKSLTTPDFWEAYAALPPAIKAQAQKTYQIWISDRFYPSLHFKKVNQNLWSIRINREYRALALKEGDDYYWFWIGLHDEYDRLIDGS</sequence>
<feature type="domain" description="ParE-like toxin" evidence="1">
    <location>
        <begin position="19"/>
        <end position="81"/>
    </location>
</feature>
<dbReference type="RefSeq" id="WP_190349368.1">
    <property type="nucleotide sequence ID" value="NZ_JACJPY010000005.1"/>
</dbReference>
<name>A0A926UQL9_9CYAN</name>
<evidence type="ECO:0000313" key="3">
    <source>
        <dbReference type="Proteomes" id="UP000631421"/>
    </source>
</evidence>
<organism evidence="2 3">
    <name type="scientific">Pseudanabaena cinerea FACHB-1277</name>
    <dbReference type="NCBI Taxonomy" id="2949581"/>
    <lineage>
        <taxon>Bacteria</taxon>
        <taxon>Bacillati</taxon>
        <taxon>Cyanobacteriota</taxon>
        <taxon>Cyanophyceae</taxon>
        <taxon>Pseudanabaenales</taxon>
        <taxon>Pseudanabaenaceae</taxon>
        <taxon>Pseudanabaena</taxon>
        <taxon>Pseudanabaena cinerea</taxon>
    </lineage>
</organism>
<gene>
    <name evidence="2" type="ORF">H6F44_02630</name>
</gene>
<protein>
    <recommendedName>
        <fullName evidence="1">ParE-like toxin domain-containing protein</fullName>
    </recommendedName>
</protein>